<evidence type="ECO:0000313" key="1">
    <source>
        <dbReference type="EMBL" id="MDQ7938532.1"/>
    </source>
</evidence>
<evidence type="ECO:0000313" key="2">
    <source>
        <dbReference type="Proteomes" id="UP001227831"/>
    </source>
</evidence>
<dbReference type="Proteomes" id="UP001227831">
    <property type="component" value="Unassembled WGS sequence"/>
</dbReference>
<dbReference type="RefSeq" id="WP_308704207.1">
    <property type="nucleotide sequence ID" value="NZ_AP027463.1"/>
</dbReference>
<protein>
    <submittedName>
        <fullName evidence="1">Uncharacterized protein</fullName>
    </submittedName>
</protein>
<accession>A0ABU1AC60</accession>
<gene>
    <name evidence="1" type="ORF">RA086_13035</name>
</gene>
<keyword evidence="2" id="KW-1185">Reference proteome</keyword>
<dbReference type="EMBL" id="JAVCWF010000001">
    <property type="protein sequence ID" value="MDQ7938532.1"/>
    <property type="molecule type" value="Genomic_DNA"/>
</dbReference>
<name>A0ABU1AC60_9LACO</name>
<organism evidence="1 2">
    <name type="scientific">Lactiplantibacillus brownii</name>
    <dbReference type="NCBI Taxonomy" id="3069269"/>
    <lineage>
        <taxon>Bacteria</taxon>
        <taxon>Bacillati</taxon>
        <taxon>Bacillota</taxon>
        <taxon>Bacilli</taxon>
        <taxon>Lactobacillales</taxon>
        <taxon>Lactobacillaceae</taxon>
        <taxon>Lactiplantibacillus</taxon>
    </lineage>
</organism>
<comment type="caution">
    <text evidence="1">The sequence shown here is derived from an EMBL/GenBank/DDBJ whole genome shotgun (WGS) entry which is preliminary data.</text>
</comment>
<proteinExistence type="predicted"/>
<sequence>MDKFTAFIATLDQTLAQETNATADLVYVPVTFSYHDQHLQVEINMLQTSFNQGNNAYAVPDILDRIRMLVGLELADRPQSHWPRQSSTKNITITPHKVVRIIPVDMSTYQVE</sequence>
<reference evidence="1 2" key="1">
    <citation type="journal article" date="2023" name="Int. J. Syst. Evol. Microbiol.">
        <title>Lactiplantibacillus brownii sp. nov., a novel psychrotolerant species isolated from sauerkraut.</title>
        <authorList>
            <person name="Heng Y.C."/>
            <person name="Silvaraju S."/>
            <person name="Lee J.K.Y."/>
            <person name="Kittelmann S."/>
        </authorList>
    </citation>
    <scope>NUCLEOTIDE SEQUENCE [LARGE SCALE GENOMIC DNA]</scope>
    <source>
        <strain evidence="1 2">WILCCON 0030</strain>
    </source>
</reference>